<organism evidence="6 7">
    <name type="scientific">Lacticaseibacillus hegangensis</name>
    <dbReference type="NCBI Taxonomy" id="2486010"/>
    <lineage>
        <taxon>Bacteria</taxon>
        <taxon>Bacillati</taxon>
        <taxon>Bacillota</taxon>
        <taxon>Bacilli</taxon>
        <taxon>Lactobacillales</taxon>
        <taxon>Lactobacillaceae</taxon>
        <taxon>Lacticaseibacillus</taxon>
    </lineage>
</organism>
<dbReference type="InterPro" id="IPR004968">
    <property type="entry name" value="DNA_primase/NTPase_C"/>
</dbReference>
<proteinExistence type="predicted"/>
<dbReference type="PANTHER" id="PTHR35372">
    <property type="entry name" value="ATP BINDING PROTEIN-RELATED"/>
    <property type="match status" value="1"/>
</dbReference>
<dbReference type="Gene3D" id="3.40.50.300">
    <property type="entry name" value="P-loop containing nucleotide triphosphate hydrolases"/>
    <property type="match status" value="1"/>
</dbReference>
<dbReference type="NCBIfam" id="TIGR01613">
    <property type="entry name" value="primase_Cterm"/>
    <property type="match status" value="1"/>
</dbReference>
<reference evidence="7" key="1">
    <citation type="journal article" date="2019" name="Int. J. Syst. Evol. Microbiol.">
        <title>The Global Catalogue of Microorganisms (GCM) 10K type strain sequencing project: providing services to taxonomists for standard genome sequencing and annotation.</title>
        <authorList>
            <consortium name="The Broad Institute Genomics Platform"/>
            <consortium name="The Broad Institute Genome Sequencing Center for Infectious Disease"/>
            <person name="Wu L."/>
            <person name="Ma J."/>
        </authorList>
    </citation>
    <scope>NUCLEOTIDE SEQUENCE [LARGE SCALE GENOMIC DNA]</scope>
    <source>
        <strain evidence="7">CCM 8912</strain>
    </source>
</reference>
<evidence type="ECO:0000256" key="4">
    <source>
        <dbReference type="ARBA" id="ARBA00022840"/>
    </source>
</evidence>
<dbReference type="InterPro" id="IPR051620">
    <property type="entry name" value="ORF904-like_C"/>
</dbReference>
<dbReference type="Pfam" id="PF19263">
    <property type="entry name" value="DUF5906"/>
    <property type="match status" value="1"/>
</dbReference>
<protein>
    <submittedName>
        <fullName evidence="6">Phage/plasmid primase, P4 family</fullName>
    </submittedName>
</protein>
<evidence type="ECO:0000256" key="3">
    <source>
        <dbReference type="ARBA" id="ARBA00022806"/>
    </source>
</evidence>
<dbReference type="Pfam" id="PF22763">
    <property type="entry name" value="NrS1-1_pol-like_HBD"/>
    <property type="match status" value="1"/>
</dbReference>
<sequence length="766" mass="87312">MYEKIPAELRSLKQWGLFRRIWQPAKKKYTKIPYSALTGTKTSSTDPSQWVTFDEALTALQAYDLDGLGFFFANGYAGIDVDHIGGDLDRLAAGNTDDNTAWEFMTAFKSYTERSMSGEGIHIIIKGEVPGTRRRKGNVEMYDSGRFFAMTGDAIGPYHDINVPSQDDFKRIYSKYLEPKTVISLPSERETTPNNLSEDEIIGKMLASKSGPRIKLLLNGGWESQYTSQSEADLAFANDLAFWTGRDFARMDSIFRQSSLMRGKWDEKHGKTTYGVATLNRAINDTRETYHPERTKPKYHLGFITNDGGPKKFPPRSWDDTGNADRFVDRYGNLARYSYVDHAWYIYNGSFWELDQRGLLRSMIDAVVADLKNEKPKTPPEVDPDKAEKEWAKFCKQSRSNRAKRGMEEELQHRLPITADEFDADQTLLNVDNGYVDLSDGTLHDHDIKKMFSKQSEVEYSDTVDAPEWQAFLEQTFAGDKDLIDYIQKAVGYSLTGSVEEQVMFILYGTGRNGKSVFMDTLKHIAGSYSRTMQAKSIMVQQSSSSANSDIARLKGARLVSASEPNEGVRLDEGLIKELTGGESVTARFLYGSEFEFKPEFKLWLSTNHKPIIRGTDDGIWRRLMLIPFTVQVPENKVDKKLTYKLERESVGILNWAVDGALKWQQEGLQPPQSVKDASLEYRNEMDVLELFVSDACEKGPGYEAPAGQLYQLYVQWCDKTGEYKMRKQKFSGEMQKKFNYARKRDGRFYVGVRIKSDPRLNWAKV</sequence>
<evidence type="ECO:0000256" key="1">
    <source>
        <dbReference type="ARBA" id="ARBA00022741"/>
    </source>
</evidence>
<dbReference type="InterPro" id="IPR027417">
    <property type="entry name" value="P-loop_NTPase"/>
</dbReference>
<dbReference type="SMART" id="SM00885">
    <property type="entry name" value="D5_N"/>
    <property type="match status" value="1"/>
</dbReference>
<dbReference type="RefSeq" id="WP_125756969.1">
    <property type="nucleotide sequence ID" value="NZ_JBHTOK010000068.1"/>
</dbReference>
<keyword evidence="7" id="KW-1185">Reference proteome</keyword>
<evidence type="ECO:0000313" key="6">
    <source>
        <dbReference type="EMBL" id="MFD1441416.1"/>
    </source>
</evidence>
<dbReference type="Pfam" id="PF08706">
    <property type="entry name" value="D5_N"/>
    <property type="match status" value="1"/>
</dbReference>
<keyword evidence="4" id="KW-0067">ATP-binding</keyword>
<dbReference type="Pfam" id="PF03288">
    <property type="entry name" value="Pox_D5"/>
    <property type="match status" value="1"/>
</dbReference>
<keyword evidence="1" id="KW-0547">Nucleotide-binding</keyword>
<dbReference type="SUPFAM" id="SSF52540">
    <property type="entry name" value="P-loop containing nucleoside triphosphate hydrolases"/>
    <property type="match status" value="1"/>
</dbReference>
<feature type="domain" description="SF3 helicase" evidence="5">
    <location>
        <begin position="482"/>
        <end position="642"/>
    </location>
</feature>
<dbReference type="EMBL" id="JBHTOK010000068">
    <property type="protein sequence ID" value="MFD1441416.1"/>
    <property type="molecule type" value="Genomic_DNA"/>
</dbReference>
<dbReference type="InterPro" id="IPR014015">
    <property type="entry name" value="Helicase_SF3_DNA-vir"/>
</dbReference>
<dbReference type="InterPro" id="IPR045455">
    <property type="entry name" value="NrS-1_pol-like_helicase"/>
</dbReference>
<dbReference type="InterPro" id="IPR014818">
    <property type="entry name" value="Phage/plasmid_primase_P4_C"/>
</dbReference>
<dbReference type="InterPro" id="IPR054468">
    <property type="entry name" value="NrSPol-like_HBD"/>
</dbReference>
<gene>
    <name evidence="6" type="ORF">ACFQ5K_08525</name>
</gene>
<evidence type="ECO:0000313" key="7">
    <source>
        <dbReference type="Proteomes" id="UP001597212"/>
    </source>
</evidence>
<dbReference type="PROSITE" id="PS51206">
    <property type="entry name" value="SF3_HELICASE_1"/>
    <property type="match status" value="1"/>
</dbReference>
<dbReference type="InterPro" id="IPR006500">
    <property type="entry name" value="Helicase_put_C_phage/plasmid"/>
</dbReference>
<dbReference type="Proteomes" id="UP001597212">
    <property type="component" value="Unassembled WGS sequence"/>
</dbReference>
<keyword evidence="2" id="KW-0378">Hydrolase</keyword>
<comment type="caution">
    <text evidence="6">The sequence shown here is derived from an EMBL/GenBank/DDBJ whole genome shotgun (WGS) entry which is preliminary data.</text>
</comment>
<keyword evidence="3" id="KW-0347">Helicase</keyword>
<evidence type="ECO:0000259" key="5">
    <source>
        <dbReference type="PROSITE" id="PS51206"/>
    </source>
</evidence>
<dbReference type="PANTHER" id="PTHR35372:SF2">
    <property type="entry name" value="SF3 HELICASE DOMAIN-CONTAINING PROTEIN"/>
    <property type="match status" value="1"/>
</dbReference>
<evidence type="ECO:0000256" key="2">
    <source>
        <dbReference type="ARBA" id="ARBA00022801"/>
    </source>
</evidence>
<name>A0ABW4CVK9_9LACO</name>
<accession>A0ABW4CVK9</accession>